<dbReference type="RefSeq" id="WP_014799413.1">
    <property type="nucleotide sequence ID" value="NC_018018.1"/>
</dbReference>
<dbReference type="PANTHER" id="PTHR11827:SF72">
    <property type="entry name" value="GH08340P"/>
    <property type="match status" value="1"/>
</dbReference>
<dbReference type="Gene3D" id="1.20.1740.10">
    <property type="entry name" value="Amino acid/polyamine transporter I"/>
    <property type="match status" value="1"/>
</dbReference>
<name>I4APV4_BERLS</name>
<proteinExistence type="inferred from homology"/>
<dbReference type="EMBL" id="CP003345">
    <property type="protein sequence ID" value="AFM05989.1"/>
    <property type="molecule type" value="Genomic_DNA"/>
</dbReference>
<dbReference type="FunFam" id="1.20.1740.10:FF:000013">
    <property type="entry name" value="Solute carrier family 12 member"/>
    <property type="match status" value="1"/>
</dbReference>
<reference evidence="10" key="1">
    <citation type="submission" date="2012-06" db="EMBL/GenBank/DDBJ databases">
        <title>The complete genome of Flexibacter litoralis DSM 6794.</title>
        <authorList>
            <person name="Lucas S."/>
            <person name="Copeland A."/>
            <person name="Lapidus A."/>
            <person name="Glavina del Rio T."/>
            <person name="Dalin E."/>
            <person name="Tice H."/>
            <person name="Bruce D."/>
            <person name="Goodwin L."/>
            <person name="Pitluck S."/>
            <person name="Peters L."/>
            <person name="Ovchinnikova G."/>
            <person name="Lu M."/>
            <person name="Kyrpides N."/>
            <person name="Mavromatis K."/>
            <person name="Ivanova N."/>
            <person name="Brettin T."/>
            <person name="Detter J.C."/>
            <person name="Han C."/>
            <person name="Larimer F."/>
            <person name="Land M."/>
            <person name="Hauser L."/>
            <person name="Markowitz V."/>
            <person name="Cheng J.-F."/>
            <person name="Hugenholtz P."/>
            <person name="Woyke T."/>
            <person name="Wu D."/>
            <person name="Spring S."/>
            <person name="Lang E."/>
            <person name="Kopitz M."/>
            <person name="Brambilla E."/>
            <person name="Klenk H.-P."/>
            <person name="Eisen J.A."/>
        </authorList>
    </citation>
    <scope>NUCLEOTIDE SEQUENCE [LARGE SCALE GENOMIC DNA]</scope>
    <source>
        <strain evidence="10">ATCC 23117 / DSM 6794 / NBRC 15988 / NCIMB 1366 / Sio-4</strain>
    </source>
</reference>
<evidence type="ECO:0000256" key="7">
    <source>
        <dbReference type="SAM" id="Phobius"/>
    </source>
</evidence>
<feature type="transmembrane region" description="Helical" evidence="7">
    <location>
        <begin position="30"/>
        <end position="49"/>
    </location>
</feature>
<evidence type="ECO:0000256" key="6">
    <source>
        <dbReference type="ARBA" id="ARBA00023136"/>
    </source>
</evidence>
<dbReference type="eggNOG" id="COG0531">
    <property type="taxonomic scope" value="Bacteria"/>
</dbReference>
<keyword evidence="10" id="KW-1185">Reference proteome</keyword>
<dbReference type="InterPro" id="IPR004842">
    <property type="entry name" value="SLC12A_fam"/>
</dbReference>
<dbReference type="GO" id="GO:0016020">
    <property type="term" value="C:membrane"/>
    <property type="evidence" value="ECO:0007669"/>
    <property type="project" value="UniProtKB-SubCell"/>
</dbReference>
<dbReference type="PANTHER" id="PTHR11827">
    <property type="entry name" value="SOLUTE CARRIER FAMILY 12, CATION COTRANSPORTERS"/>
    <property type="match status" value="1"/>
</dbReference>
<dbReference type="GO" id="GO:0015377">
    <property type="term" value="F:chloride:monoatomic cation symporter activity"/>
    <property type="evidence" value="ECO:0007669"/>
    <property type="project" value="InterPro"/>
</dbReference>
<feature type="transmembrane region" description="Helical" evidence="7">
    <location>
        <begin position="377"/>
        <end position="398"/>
    </location>
</feature>
<dbReference type="Proteomes" id="UP000006054">
    <property type="component" value="Chromosome"/>
</dbReference>
<evidence type="ECO:0000313" key="9">
    <source>
        <dbReference type="EMBL" id="AFM05989.1"/>
    </source>
</evidence>
<feature type="transmembrane region" description="Helical" evidence="7">
    <location>
        <begin position="295"/>
        <end position="319"/>
    </location>
</feature>
<sequence length="760" mass="83832">MSKKTPISLPSVGQDSQQLVKGQGFGTAPVFFTAISTILGAVMFLRFGYAVGNVGLLGSIGIILLGHIVTIPTAMAIAEIATNQKVEGGGEYYIVSRSFGLNIGATIGIALYLSQAISVAFYIIAFAQAFQPVLEYLRSVPYIIDNGLLFLIQDRLVSIPALLLLILMVSTKGADLGVKALYFVVALLFISLIMFFAGTTSYVYDYSSVGFSDSITNADSFFQVFAICFPAFTGMTAGVGLSGDLKSPRKSIPLGTLSATFAGMIVYFFIVYKLYVSATPQELSSDQLIMEKIALWGPMILVGLAAATASSALGSILVAPRTLQALANDDAFPSQKMNNWLSKGKGKKAEPFNATVITSIFALIFVLAGDVDAVAEIISMFFMVTYGTICSISFLEHLSGDTSYRPTFRSRWYISLIGALACIFMMFSMNPTYAFVSLISMVILHILMSLSRKKSTGIVYLFQGAIFQVNRELRVFLQKRENDKNTQWNPAIVCLSQDFFRRQSSFNMLRWLSHRYGFGTYIHYIQGFLSKETNIVAKETKKEIIQMASKIKSNVYIDTLVSPSLTSSIAQVLQLPGVSGLENNMFLLEFSKRNSENLKGIIDNYPLIKATSFDVCVLATSERNFGFKKSINIWITRHSFQNANLMILLAYVIVGHRDWKDADIKLNAVYPDADIEIEREKLIELIKSGRLPISATNVELIAQRGKNVKQIINEKSKSADLTMIGLNDKQVKEDGETVFTGYDDISDILFVNSHNQKIIE</sequence>
<dbReference type="KEGG" id="fli:Fleli_3675"/>
<feature type="transmembrane region" description="Helical" evidence="7">
    <location>
        <begin position="352"/>
        <end position="371"/>
    </location>
</feature>
<gene>
    <name evidence="9" type="ordered locus">Fleli_3675</name>
</gene>
<feature type="transmembrane region" description="Helical" evidence="7">
    <location>
        <begin position="254"/>
        <end position="275"/>
    </location>
</feature>
<dbReference type="OrthoDB" id="3181223at2"/>
<organism evidence="9 10">
    <name type="scientific">Bernardetia litoralis (strain ATCC 23117 / DSM 6794 / NBRC 15988 / NCIMB 1366 / Fx l1 / Sio-4)</name>
    <name type="common">Flexibacter litoralis</name>
    <dbReference type="NCBI Taxonomy" id="880071"/>
    <lineage>
        <taxon>Bacteria</taxon>
        <taxon>Pseudomonadati</taxon>
        <taxon>Bacteroidota</taxon>
        <taxon>Cytophagia</taxon>
        <taxon>Cytophagales</taxon>
        <taxon>Bernardetiaceae</taxon>
        <taxon>Bernardetia</taxon>
    </lineage>
</organism>
<dbReference type="InterPro" id="IPR004841">
    <property type="entry name" value="AA-permease/SLC12A_dom"/>
</dbReference>
<feature type="transmembrane region" description="Helical" evidence="7">
    <location>
        <begin position="55"/>
        <end position="78"/>
    </location>
</feature>
<evidence type="ECO:0000259" key="8">
    <source>
        <dbReference type="Pfam" id="PF00324"/>
    </source>
</evidence>
<evidence type="ECO:0000256" key="1">
    <source>
        <dbReference type="ARBA" id="ARBA00004141"/>
    </source>
</evidence>
<feature type="transmembrane region" description="Helical" evidence="7">
    <location>
        <begin position="147"/>
        <end position="169"/>
    </location>
</feature>
<feature type="transmembrane region" description="Helical" evidence="7">
    <location>
        <begin position="99"/>
        <end position="127"/>
    </location>
</feature>
<feature type="transmembrane region" description="Helical" evidence="7">
    <location>
        <begin position="224"/>
        <end position="242"/>
    </location>
</feature>
<accession>I4APV4</accession>
<protein>
    <submittedName>
        <fullName evidence="9">Amino acid transporter</fullName>
    </submittedName>
</protein>
<feature type="transmembrane region" description="Helical" evidence="7">
    <location>
        <begin position="181"/>
        <end position="204"/>
    </location>
</feature>
<comment type="subcellular location">
    <subcellularLocation>
        <location evidence="1">Membrane</location>
        <topology evidence="1">Multi-pass membrane protein</topology>
    </subcellularLocation>
</comment>
<dbReference type="STRING" id="880071.Fleli_3675"/>
<dbReference type="Pfam" id="PF00324">
    <property type="entry name" value="AA_permease"/>
    <property type="match status" value="1"/>
</dbReference>
<dbReference type="HOGENOM" id="CLU_001883_3_1_10"/>
<dbReference type="AlphaFoldDB" id="I4APV4"/>
<comment type="similarity">
    <text evidence="2">Belongs to the SLC12A transporter family.</text>
</comment>
<feature type="domain" description="Amino acid permease/ SLC12A" evidence="8">
    <location>
        <begin position="30"/>
        <end position="454"/>
    </location>
</feature>
<evidence type="ECO:0000256" key="4">
    <source>
        <dbReference type="ARBA" id="ARBA00022692"/>
    </source>
</evidence>
<keyword evidence="3" id="KW-0813">Transport</keyword>
<keyword evidence="4 7" id="KW-0812">Transmembrane</keyword>
<evidence type="ECO:0000313" key="10">
    <source>
        <dbReference type="Proteomes" id="UP000006054"/>
    </source>
</evidence>
<keyword evidence="6 7" id="KW-0472">Membrane</keyword>
<evidence type="ECO:0000256" key="3">
    <source>
        <dbReference type="ARBA" id="ARBA00022448"/>
    </source>
</evidence>
<keyword evidence="5 7" id="KW-1133">Transmembrane helix</keyword>
<evidence type="ECO:0000256" key="2">
    <source>
        <dbReference type="ARBA" id="ARBA00010593"/>
    </source>
</evidence>
<feature type="transmembrane region" description="Helical" evidence="7">
    <location>
        <begin position="410"/>
        <end position="427"/>
    </location>
</feature>
<evidence type="ECO:0000256" key="5">
    <source>
        <dbReference type="ARBA" id="ARBA00022989"/>
    </source>
</evidence>
<dbReference type="PATRIC" id="fig|880071.3.peg.3679"/>